<proteinExistence type="inferred from homology"/>
<dbReference type="InterPro" id="IPR013780">
    <property type="entry name" value="Glyco_hydro_b"/>
</dbReference>
<keyword evidence="2 6" id="KW-0732">Signal</keyword>
<feature type="region of interest" description="Disordered" evidence="5">
    <location>
        <begin position="532"/>
        <end position="557"/>
    </location>
</feature>
<dbReference type="RefSeq" id="WP_344058639.1">
    <property type="nucleotide sequence ID" value="NZ_BAAAOH010000001.1"/>
</dbReference>
<evidence type="ECO:0000313" key="8">
    <source>
        <dbReference type="EMBL" id="GAA1976951.1"/>
    </source>
</evidence>
<dbReference type="PANTHER" id="PTHR11069:SF23">
    <property type="entry name" value="LYSOSOMAL ACID GLUCOSYLCERAMIDASE"/>
    <property type="match status" value="1"/>
</dbReference>
<feature type="compositionally biased region" description="Polar residues" evidence="5">
    <location>
        <begin position="548"/>
        <end position="557"/>
    </location>
</feature>
<dbReference type="InterPro" id="IPR001139">
    <property type="entry name" value="Glyco_hydro_30"/>
</dbReference>
<evidence type="ECO:0000313" key="9">
    <source>
        <dbReference type="Proteomes" id="UP001500326"/>
    </source>
</evidence>
<dbReference type="Pfam" id="PF17189">
    <property type="entry name" value="Glyco_hydro_30C"/>
    <property type="match status" value="1"/>
</dbReference>
<dbReference type="Gene3D" id="2.60.120.260">
    <property type="entry name" value="Galactose-binding domain-like"/>
    <property type="match status" value="1"/>
</dbReference>
<dbReference type="InterPro" id="IPR033452">
    <property type="entry name" value="GH30_C"/>
</dbReference>
<feature type="domain" description="F5/8 type C" evidence="7">
    <location>
        <begin position="506"/>
        <end position="647"/>
    </location>
</feature>
<dbReference type="Pfam" id="PF00754">
    <property type="entry name" value="F5_F8_type_C"/>
    <property type="match status" value="1"/>
</dbReference>
<keyword evidence="3 4" id="KW-0378">Hydrolase</keyword>
<sequence>MKLQIRLLAAYAAVSATALVAGILTAPAAVADDAPPPVRVWLTTANDRSSQLTEQAPLEFGTTPSTAQTIVIDPETTYQSMDGFGASLTDSSAAVLYRLPKQQRDDVMRSLFDPVDGIGVSILRQPIGSSDFTAAPAHYTYDDVAPGGKDLLLRKFSIAHDEKQILPLLRQAKKLNPDLKIIATPWSQPAWMKTNDSLVGGRLKDGYVYATAYAAYLTKYVLAYKRAGVPIDYLTVQNEPQNRTPDGYPGTDLPVADAARVISILGPMLKLASPRTKILGYDHNWATHPGDIADTPPGEDPETDYPSKLLQTSAAKWIAGTAFHCYYGDPSAQTVLHEQFPNKGIWFTECSGSHNPADPPEKFYQETLEWHARNLVFGVTRNWGKTVVNWNLALDERSGPYLGGCTTCTGLVTIADDGTVTKNAEYFTIGHLSTFVERGAVRIASTSFGSVGWNGQIQDVAFRNPDGSTVLVVHNQHWADDRTFAVSMGGKTFEYTIPPRALATFVWPASEAFADDLAPVDISGATATATHENAADPPANAIDGDASTRWSSGTAQSDGPALTIDLGTATTFRRVAIDSGGNLGDFARDWTLDVSLDGVTWTAAATGTGVGQLTQIDVASTTARYMRVAASGDVGSWWSVADVRLYD</sequence>
<dbReference type="InterPro" id="IPR000421">
    <property type="entry name" value="FA58C"/>
</dbReference>
<dbReference type="Gene3D" id="3.20.20.80">
    <property type="entry name" value="Glycosidases"/>
    <property type="match status" value="1"/>
</dbReference>
<dbReference type="EMBL" id="BAAAOH010000001">
    <property type="protein sequence ID" value="GAA1976951.1"/>
    <property type="molecule type" value="Genomic_DNA"/>
</dbReference>
<evidence type="ECO:0000259" key="7">
    <source>
        <dbReference type="PROSITE" id="PS50022"/>
    </source>
</evidence>
<dbReference type="PANTHER" id="PTHR11069">
    <property type="entry name" value="GLUCOSYLCERAMIDASE"/>
    <property type="match status" value="1"/>
</dbReference>
<dbReference type="Pfam" id="PF02055">
    <property type="entry name" value="Glyco_hydro_30"/>
    <property type="match status" value="1"/>
</dbReference>
<keyword evidence="4" id="KW-0326">Glycosidase</keyword>
<evidence type="ECO:0000256" key="6">
    <source>
        <dbReference type="SAM" id="SignalP"/>
    </source>
</evidence>
<evidence type="ECO:0000256" key="2">
    <source>
        <dbReference type="ARBA" id="ARBA00022729"/>
    </source>
</evidence>
<dbReference type="SUPFAM" id="SSF49785">
    <property type="entry name" value="Galactose-binding domain-like"/>
    <property type="match status" value="1"/>
</dbReference>
<dbReference type="InterPro" id="IPR008979">
    <property type="entry name" value="Galactose-bd-like_sf"/>
</dbReference>
<protein>
    <submittedName>
        <fullName evidence="8">Ricin-type beta-trefoil lectin domain protein</fullName>
    </submittedName>
</protein>
<dbReference type="InterPro" id="IPR017853">
    <property type="entry name" value="GH"/>
</dbReference>
<dbReference type="PRINTS" id="PR00843">
    <property type="entry name" value="GLHYDRLASE30"/>
</dbReference>
<reference evidence="8 9" key="1">
    <citation type="journal article" date="2019" name="Int. J. Syst. Evol. Microbiol.">
        <title>The Global Catalogue of Microorganisms (GCM) 10K type strain sequencing project: providing services to taxonomists for standard genome sequencing and annotation.</title>
        <authorList>
            <consortium name="The Broad Institute Genomics Platform"/>
            <consortium name="The Broad Institute Genome Sequencing Center for Infectious Disease"/>
            <person name="Wu L."/>
            <person name="Ma J."/>
        </authorList>
    </citation>
    <scope>NUCLEOTIDE SEQUENCE [LARGE SCALE GENOMIC DNA]</scope>
    <source>
        <strain evidence="8 9">JCM 14902</strain>
    </source>
</reference>
<dbReference type="Gene3D" id="2.60.40.1180">
    <property type="entry name" value="Golgi alpha-mannosidase II"/>
    <property type="match status" value="1"/>
</dbReference>
<keyword evidence="9" id="KW-1185">Reference proteome</keyword>
<feature type="chain" id="PRO_5046647296" evidence="6">
    <location>
        <begin position="32"/>
        <end position="647"/>
    </location>
</feature>
<dbReference type="PROSITE" id="PS50022">
    <property type="entry name" value="FA58C_3"/>
    <property type="match status" value="1"/>
</dbReference>
<gene>
    <name evidence="8" type="ORF">GCM10009777_07450</name>
</gene>
<evidence type="ECO:0000256" key="3">
    <source>
        <dbReference type="ARBA" id="ARBA00022801"/>
    </source>
</evidence>
<evidence type="ECO:0000256" key="5">
    <source>
        <dbReference type="SAM" id="MobiDB-lite"/>
    </source>
</evidence>
<dbReference type="InterPro" id="IPR033453">
    <property type="entry name" value="Glyco_hydro_30_TIM-barrel"/>
</dbReference>
<evidence type="ECO:0000256" key="1">
    <source>
        <dbReference type="ARBA" id="ARBA00005382"/>
    </source>
</evidence>
<name>A0ABN2RY68_9MICO</name>
<dbReference type="Proteomes" id="UP001500326">
    <property type="component" value="Unassembled WGS sequence"/>
</dbReference>
<dbReference type="SUPFAM" id="SSF51445">
    <property type="entry name" value="(Trans)glycosidases"/>
    <property type="match status" value="1"/>
</dbReference>
<feature type="signal peptide" evidence="6">
    <location>
        <begin position="1"/>
        <end position="31"/>
    </location>
</feature>
<accession>A0ABN2RY68</accession>
<organism evidence="8 9">
    <name type="scientific">Microbacterium pumilum</name>
    <dbReference type="NCBI Taxonomy" id="344165"/>
    <lineage>
        <taxon>Bacteria</taxon>
        <taxon>Bacillati</taxon>
        <taxon>Actinomycetota</taxon>
        <taxon>Actinomycetes</taxon>
        <taxon>Micrococcales</taxon>
        <taxon>Microbacteriaceae</taxon>
        <taxon>Microbacterium</taxon>
    </lineage>
</organism>
<comment type="caution">
    <text evidence="8">The sequence shown here is derived from an EMBL/GenBank/DDBJ whole genome shotgun (WGS) entry which is preliminary data.</text>
</comment>
<evidence type="ECO:0000256" key="4">
    <source>
        <dbReference type="RuleBase" id="RU361188"/>
    </source>
</evidence>
<comment type="similarity">
    <text evidence="1 4">Belongs to the glycosyl hydrolase 30 family.</text>
</comment>